<comment type="caution">
    <text evidence="1">The sequence shown here is derived from an EMBL/GenBank/DDBJ whole genome shotgun (WGS) entry which is preliminary data.</text>
</comment>
<proteinExistence type="predicted"/>
<dbReference type="EMBL" id="JACERJ010000026">
    <property type="protein sequence ID" value="MBA5206410.1"/>
    <property type="molecule type" value="Genomic_DNA"/>
</dbReference>
<dbReference type="RefSeq" id="WP_181846227.1">
    <property type="nucleotide sequence ID" value="NZ_JACERJ010000026.1"/>
</dbReference>
<accession>A0AAW3T0F1</accession>
<dbReference type="AlphaFoldDB" id="A0AAW3T0F1"/>
<evidence type="ECO:0000313" key="1">
    <source>
        <dbReference type="EMBL" id="MBA5206410.1"/>
    </source>
</evidence>
<dbReference type="Proteomes" id="UP000557749">
    <property type="component" value="Unassembled WGS sequence"/>
</dbReference>
<evidence type="ECO:0000313" key="2">
    <source>
        <dbReference type="Proteomes" id="UP000557749"/>
    </source>
</evidence>
<protein>
    <submittedName>
        <fullName evidence="1">Uncharacterized protein</fullName>
    </submittedName>
</protein>
<sequence length="83" mass="9282">MERGLRLTPSGDHKHFRSLQGRTRTVAFGKSASLWKQISPGSLNAVASVVMKVRFDNFTSSPTLPWAYYTQPESGFHTVGDWP</sequence>
<reference evidence="1 2" key="1">
    <citation type="submission" date="2020-07" db="EMBL/GenBank/DDBJ databases">
        <title>Characterization of Pectobacterium aroidearum strains causing soft rot on Amorphophallus konjac.</title>
        <authorList>
            <person name="Xie H."/>
        </authorList>
    </citation>
    <scope>NUCLEOTIDE SEQUENCE [LARGE SCALE GENOMIC DNA]</scope>
    <source>
        <strain evidence="1 2">MY7</strain>
    </source>
</reference>
<name>A0AAW3T0F1_9GAMM</name>
<gene>
    <name evidence="1" type="ORF">H2Y57_22300</name>
</gene>
<organism evidence="1 2">
    <name type="scientific">Pectobacterium aroidearum</name>
    <dbReference type="NCBI Taxonomy" id="1201031"/>
    <lineage>
        <taxon>Bacteria</taxon>
        <taxon>Pseudomonadati</taxon>
        <taxon>Pseudomonadota</taxon>
        <taxon>Gammaproteobacteria</taxon>
        <taxon>Enterobacterales</taxon>
        <taxon>Pectobacteriaceae</taxon>
        <taxon>Pectobacterium</taxon>
    </lineage>
</organism>